<dbReference type="InterPro" id="IPR010921">
    <property type="entry name" value="Trp_repressor/repl_initiator"/>
</dbReference>
<dbReference type="SMART" id="SM00760">
    <property type="entry name" value="Bac_DnaA_C"/>
    <property type="match status" value="1"/>
</dbReference>
<dbReference type="SUPFAM" id="SSF143422">
    <property type="entry name" value="Transposase IS200-like"/>
    <property type="match status" value="1"/>
</dbReference>
<sequence length="295" mass="34063">MARQSRIHYAGALYHIIARGNNREVVFHDGVDKSKYLALVERYKQKYQFHLYAYAIMDNHVHLLGGVADEPLSKIMQGIQQSYTQYYNRKYDRVGHVFEQRYKAKLCNSDQYLVSLLRYIHQNPIKAGTSQPWWTSHLAYQTGNSSIVDTEFILSMLSNNKTKAIEKYMEYMEVEQSEIQQAETFEHIYSKPETIETSEAPEASSVTFNEILATVASVSEINKEQIMQERHDRRVVAARNILIYVAVRMGVMTKTELTKVLPLSMSGIIRGYNKVADRDELKCLAEKISNNLCEV</sequence>
<dbReference type="GO" id="GO:0006270">
    <property type="term" value="P:DNA replication initiation"/>
    <property type="evidence" value="ECO:0007669"/>
    <property type="project" value="InterPro"/>
</dbReference>
<protein>
    <submittedName>
        <fullName evidence="3">Transposase IS200 like protein</fullName>
    </submittedName>
</protein>
<dbReference type="Proteomes" id="UP000320776">
    <property type="component" value="Plasmid pSPTER"/>
</dbReference>
<accession>A0A517E1C8</accession>
<keyword evidence="3" id="KW-0614">Plasmid</keyword>
<dbReference type="KEGG" id="sted:SPTER_49000"/>
<dbReference type="SUPFAM" id="SSF48295">
    <property type="entry name" value="TrpR-like"/>
    <property type="match status" value="1"/>
</dbReference>
<dbReference type="AlphaFoldDB" id="A0A517E1C8"/>
<evidence type="ECO:0000313" key="4">
    <source>
        <dbReference type="Proteomes" id="UP000320776"/>
    </source>
</evidence>
<evidence type="ECO:0000259" key="1">
    <source>
        <dbReference type="SMART" id="SM00760"/>
    </source>
</evidence>
<dbReference type="EMBL" id="CP036260">
    <property type="protein sequence ID" value="QDR83409.1"/>
    <property type="molecule type" value="Genomic_DNA"/>
</dbReference>
<dbReference type="GO" id="GO:0004803">
    <property type="term" value="F:transposase activity"/>
    <property type="evidence" value="ECO:0007669"/>
    <property type="project" value="InterPro"/>
</dbReference>
<evidence type="ECO:0000259" key="2">
    <source>
        <dbReference type="SMART" id="SM01321"/>
    </source>
</evidence>
<dbReference type="SMART" id="SM01321">
    <property type="entry name" value="Y1_Tnp"/>
    <property type="match status" value="1"/>
</dbReference>
<dbReference type="GO" id="GO:0043565">
    <property type="term" value="F:sequence-specific DNA binding"/>
    <property type="evidence" value="ECO:0007669"/>
    <property type="project" value="InterPro"/>
</dbReference>
<dbReference type="PANTHER" id="PTHR34322">
    <property type="entry name" value="TRANSPOSASE, Y1_TNP DOMAIN-CONTAINING"/>
    <property type="match status" value="1"/>
</dbReference>
<proteinExistence type="predicted"/>
<dbReference type="PANTHER" id="PTHR34322:SF2">
    <property type="entry name" value="TRANSPOSASE IS200-LIKE DOMAIN-CONTAINING PROTEIN"/>
    <property type="match status" value="1"/>
</dbReference>
<keyword evidence="4" id="KW-1185">Reference proteome</keyword>
<name>A0A517E1C8_9FIRM</name>
<geneLocation type="plasmid" evidence="4">
    <name>pspter</name>
</geneLocation>
<dbReference type="GO" id="GO:0006313">
    <property type="term" value="P:DNA transposition"/>
    <property type="evidence" value="ECO:0007669"/>
    <property type="project" value="InterPro"/>
</dbReference>
<dbReference type="GO" id="GO:0006275">
    <property type="term" value="P:regulation of DNA replication"/>
    <property type="evidence" value="ECO:0007669"/>
    <property type="project" value="InterPro"/>
</dbReference>
<dbReference type="GO" id="GO:0005524">
    <property type="term" value="F:ATP binding"/>
    <property type="evidence" value="ECO:0007669"/>
    <property type="project" value="InterPro"/>
</dbReference>
<dbReference type="RefSeq" id="WP_170233413.1">
    <property type="nucleotide sequence ID" value="NZ_CP036260.1"/>
</dbReference>
<evidence type="ECO:0000313" key="3">
    <source>
        <dbReference type="EMBL" id="QDR83409.1"/>
    </source>
</evidence>
<dbReference type="Gene3D" id="1.10.1750.10">
    <property type="match status" value="1"/>
</dbReference>
<dbReference type="InterPro" id="IPR002686">
    <property type="entry name" value="Transposase_17"/>
</dbReference>
<dbReference type="InterPro" id="IPR013159">
    <property type="entry name" value="DnaA_C"/>
</dbReference>
<gene>
    <name evidence="3" type="ORF">SPTER_49000</name>
</gene>
<dbReference type="Gene3D" id="3.30.70.1290">
    <property type="entry name" value="Transposase IS200-like"/>
    <property type="match status" value="1"/>
</dbReference>
<feature type="domain" description="Transposase IS200-like" evidence="2">
    <location>
        <begin position="9"/>
        <end position="123"/>
    </location>
</feature>
<organism evidence="3 4">
    <name type="scientific">Sporomusa termitida</name>
    <dbReference type="NCBI Taxonomy" id="2377"/>
    <lineage>
        <taxon>Bacteria</taxon>
        <taxon>Bacillati</taxon>
        <taxon>Bacillota</taxon>
        <taxon>Negativicutes</taxon>
        <taxon>Selenomonadales</taxon>
        <taxon>Sporomusaceae</taxon>
        <taxon>Sporomusa</taxon>
    </lineage>
</organism>
<reference evidence="3 4" key="1">
    <citation type="submission" date="2019-02" db="EMBL/GenBank/DDBJ databases">
        <title>Closed genome of Sporomusa termitida DSM 4440.</title>
        <authorList>
            <person name="Poehlein A."/>
            <person name="Daniel R."/>
        </authorList>
    </citation>
    <scope>NUCLEOTIDE SEQUENCE [LARGE SCALE GENOMIC DNA]</scope>
    <source>
        <strain evidence="3 4">DSM 4440</strain>
        <plasmid evidence="4">pspter</plasmid>
    </source>
</reference>
<dbReference type="Pfam" id="PF01797">
    <property type="entry name" value="Y1_Tnp"/>
    <property type="match status" value="1"/>
</dbReference>
<feature type="domain" description="Chromosomal replication initiator DnaA C-terminal" evidence="1">
    <location>
        <begin position="207"/>
        <end position="275"/>
    </location>
</feature>
<dbReference type="InterPro" id="IPR036515">
    <property type="entry name" value="Transposase_17_sf"/>
</dbReference>